<dbReference type="OrthoDB" id="1525076at2"/>
<evidence type="ECO:0000256" key="5">
    <source>
        <dbReference type="SAM" id="SignalP"/>
    </source>
</evidence>
<keyword evidence="5" id="KW-0732">Signal</keyword>
<gene>
    <name evidence="7" type="ORF">CWD77_04655</name>
</gene>
<keyword evidence="8" id="KW-1185">Reference proteome</keyword>
<dbReference type="AlphaFoldDB" id="A0A2N0VKP1"/>
<keyword evidence="3 4" id="KW-0413">Isomerase</keyword>
<dbReference type="Gene3D" id="3.10.50.40">
    <property type="match status" value="1"/>
</dbReference>
<dbReference type="Proteomes" id="UP000233398">
    <property type="component" value="Unassembled WGS sequence"/>
</dbReference>
<evidence type="ECO:0000256" key="2">
    <source>
        <dbReference type="ARBA" id="ARBA00023110"/>
    </source>
</evidence>
<reference evidence="7 8" key="1">
    <citation type="submission" date="2017-11" db="EMBL/GenBank/DDBJ databases">
        <title>Rhodohalobacter 15182 sp. nov., isolated from a salt lake.</title>
        <authorList>
            <person name="Han S."/>
        </authorList>
    </citation>
    <scope>NUCLEOTIDE SEQUENCE [LARGE SCALE GENOMIC DNA]</scope>
    <source>
        <strain evidence="7 8">15182</strain>
    </source>
</reference>
<evidence type="ECO:0000256" key="4">
    <source>
        <dbReference type="RuleBase" id="RU003915"/>
    </source>
</evidence>
<evidence type="ECO:0000259" key="6">
    <source>
        <dbReference type="PROSITE" id="PS50059"/>
    </source>
</evidence>
<dbReference type="InterPro" id="IPR046357">
    <property type="entry name" value="PPIase_dom_sf"/>
</dbReference>
<dbReference type="GO" id="GO:0003755">
    <property type="term" value="F:peptidyl-prolyl cis-trans isomerase activity"/>
    <property type="evidence" value="ECO:0007669"/>
    <property type="project" value="UniProtKB-UniRule"/>
</dbReference>
<organism evidence="7 8">
    <name type="scientific">Rhodohalobacter barkolensis</name>
    <dbReference type="NCBI Taxonomy" id="2053187"/>
    <lineage>
        <taxon>Bacteria</taxon>
        <taxon>Pseudomonadati</taxon>
        <taxon>Balneolota</taxon>
        <taxon>Balneolia</taxon>
        <taxon>Balneolales</taxon>
        <taxon>Balneolaceae</taxon>
        <taxon>Rhodohalobacter</taxon>
    </lineage>
</organism>
<evidence type="ECO:0000313" key="7">
    <source>
        <dbReference type="EMBL" id="PKD44758.1"/>
    </source>
</evidence>
<sequence length="179" mass="19947">MKFSSFKISIILAVSLFAIISCDTNDPFNIPPPDFSTVPDAYDYEDLEPIDIEEGITAYIHEEGDGVGTVTIRDDLLLFITLRTLDGDIIYSTYNDASVEPTTVRVGNIQLNPSVFNYSIQLTYTYGMRQGLIGMEEGERRTLIVQPEQGFADLPDGAANSEYKESVLQYDVIVLDILD</sequence>
<dbReference type="SUPFAM" id="SSF54534">
    <property type="entry name" value="FKBP-like"/>
    <property type="match status" value="1"/>
</dbReference>
<name>A0A2N0VKP1_9BACT</name>
<protein>
    <recommendedName>
        <fullName evidence="4">Peptidyl-prolyl cis-trans isomerase</fullName>
        <ecNumber evidence="4">5.2.1.8</ecNumber>
    </recommendedName>
</protein>
<dbReference type="PROSITE" id="PS51257">
    <property type="entry name" value="PROKAR_LIPOPROTEIN"/>
    <property type="match status" value="1"/>
</dbReference>
<evidence type="ECO:0000313" key="8">
    <source>
        <dbReference type="Proteomes" id="UP000233398"/>
    </source>
</evidence>
<dbReference type="InterPro" id="IPR001179">
    <property type="entry name" value="PPIase_FKBP_dom"/>
</dbReference>
<evidence type="ECO:0000256" key="1">
    <source>
        <dbReference type="ARBA" id="ARBA00000971"/>
    </source>
</evidence>
<feature type="signal peptide" evidence="5">
    <location>
        <begin position="1"/>
        <end position="18"/>
    </location>
</feature>
<dbReference type="PROSITE" id="PS50059">
    <property type="entry name" value="FKBP_PPIASE"/>
    <property type="match status" value="1"/>
</dbReference>
<dbReference type="Pfam" id="PF00254">
    <property type="entry name" value="FKBP_C"/>
    <property type="match status" value="1"/>
</dbReference>
<dbReference type="EC" id="5.2.1.8" evidence="4"/>
<comment type="catalytic activity">
    <reaction evidence="1 3 4">
        <text>[protein]-peptidylproline (omega=180) = [protein]-peptidylproline (omega=0)</text>
        <dbReference type="Rhea" id="RHEA:16237"/>
        <dbReference type="Rhea" id="RHEA-COMP:10747"/>
        <dbReference type="Rhea" id="RHEA-COMP:10748"/>
        <dbReference type="ChEBI" id="CHEBI:83833"/>
        <dbReference type="ChEBI" id="CHEBI:83834"/>
        <dbReference type="EC" id="5.2.1.8"/>
    </reaction>
</comment>
<comment type="similarity">
    <text evidence="4">Belongs to the FKBP-type PPIase family.</text>
</comment>
<feature type="domain" description="PPIase FKBP-type" evidence="6">
    <location>
        <begin position="73"/>
        <end position="178"/>
    </location>
</feature>
<comment type="caution">
    <text evidence="7">The sequence shown here is derived from an EMBL/GenBank/DDBJ whole genome shotgun (WGS) entry which is preliminary data.</text>
</comment>
<feature type="chain" id="PRO_5014896844" description="Peptidyl-prolyl cis-trans isomerase" evidence="5">
    <location>
        <begin position="19"/>
        <end position="179"/>
    </location>
</feature>
<dbReference type="EMBL" id="PISP01000001">
    <property type="protein sequence ID" value="PKD44758.1"/>
    <property type="molecule type" value="Genomic_DNA"/>
</dbReference>
<dbReference type="RefSeq" id="WP_101072046.1">
    <property type="nucleotide sequence ID" value="NZ_PISP01000001.1"/>
</dbReference>
<accession>A0A2N0VKP1</accession>
<proteinExistence type="inferred from homology"/>
<keyword evidence="2 3" id="KW-0697">Rotamase</keyword>
<evidence type="ECO:0000256" key="3">
    <source>
        <dbReference type="PROSITE-ProRule" id="PRU00277"/>
    </source>
</evidence>